<dbReference type="OrthoDB" id="10249433at2759"/>
<dbReference type="SUPFAM" id="SSF53474">
    <property type="entry name" value="alpha/beta-Hydrolases"/>
    <property type="match status" value="1"/>
</dbReference>
<dbReference type="Proteomes" id="UP000001514">
    <property type="component" value="Unassembled WGS sequence"/>
</dbReference>
<evidence type="ECO:0000256" key="3">
    <source>
        <dbReference type="ARBA" id="ARBA00010088"/>
    </source>
</evidence>
<gene>
    <name evidence="12" type="ORF">SELMODRAFT_99428</name>
</gene>
<comment type="similarity">
    <text evidence="3 8 10">Belongs to the peptidase S33 family.</text>
</comment>
<keyword evidence="5 8" id="KW-0963">Cytoplasm</keyword>
<dbReference type="STRING" id="88036.D8RRA9"/>
<dbReference type="PANTHER" id="PTHR43722:SF1">
    <property type="entry name" value="PROLINE IMINOPEPTIDASE"/>
    <property type="match status" value="1"/>
</dbReference>
<keyword evidence="7 8" id="KW-0378">Hydrolase</keyword>
<feature type="domain" description="AB hydrolase-1" evidence="11">
    <location>
        <begin position="48"/>
        <end position="311"/>
    </location>
</feature>
<dbReference type="EMBL" id="GL377587">
    <property type="protein sequence ID" value="EFJ25367.1"/>
    <property type="molecule type" value="Genomic_DNA"/>
</dbReference>
<proteinExistence type="inferred from homology"/>
<dbReference type="MEROPS" id="S33.001"/>
<dbReference type="Gramene" id="EFJ25367">
    <property type="protein sequence ID" value="EFJ25367"/>
    <property type="gene ID" value="SELMODRAFT_99428"/>
</dbReference>
<evidence type="ECO:0000256" key="1">
    <source>
        <dbReference type="ARBA" id="ARBA00001585"/>
    </source>
</evidence>
<comment type="catalytic activity">
    <reaction evidence="1 8 10">
        <text>Release of N-terminal proline from a peptide.</text>
        <dbReference type="EC" id="3.4.11.5"/>
    </reaction>
</comment>
<evidence type="ECO:0000256" key="7">
    <source>
        <dbReference type="ARBA" id="ARBA00022801"/>
    </source>
</evidence>
<evidence type="ECO:0000256" key="6">
    <source>
        <dbReference type="ARBA" id="ARBA00022670"/>
    </source>
</evidence>
<dbReference type="PRINTS" id="PR00793">
    <property type="entry name" value="PROAMNOPTASE"/>
</dbReference>
<feature type="active site" evidence="9">
    <location>
        <position position="278"/>
    </location>
</feature>
<dbReference type="PANTHER" id="PTHR43722">
    <property type="entry name" value="PROLINE IMINOPEPTIDASE"/>
    <property type="match status" value="1"/>
</dbReference>
<keyword evidence="13" id="KW-1185">Reference proteome</keyword>
<dbReference type="InterPro" id="IPR029058">
    <property type="entry name" value="AB_hydrolase_fold"/>
</dbReference>
<dbReference type="GO" id="GO:0004177">
    <property type="term" value="F:aminopeptidase activity"/>
    <property type="evidence" value="ECO:0007669"/>
    <property type="project" value="UniProtKB-UniRule"/>
</dbReference>
<evidence type="ECO:0000259" key="11">
    <source>
        <dbReference type="Pfam" id="PF00561"/>
    </source>
</evidence>
<evidence type="ECO:0000256" key="2">
    <source>
        <dbReference type="ARBA" id="ARBA00004496"/>
    </source>
</evidence>
<reference evidence="12 13" key="1">
    <citation type="journal article" date="2011" name="Science">
        <title>The Selaginella genome identifies genetic changes associated with the evolution of vascular plants.</title>
        <authorList>
            <person name="Banks J.A."/>
            <person name="Nishiyama T."/>
            <person name="Hasebe M."/>
            <person name="Bowman J.L."/>
            <person name="Gribskov M."/>
            <person name="dePamphilis C."/>
            <person name="Albert V.A."/>
            <person name="Aono N."/>
            <person name="Aoyama T."/>
            <person name="Ambrose B.A."/>
            <person name="Ashton N.W."/>
            <person name="Axtell M.J."/>
            <person name="Barker E."/>
            <person name="Barker M.S."/>
            <person name="Bennetzen J.L."/>
            <person name="Bonawitz N.D."/>
            <person name="Chapple C."/>
            <person name="Cheng C."/>
            <person name="Correa L.G."/>
            <person name="Dacre M."/>
            <person name="DeBarry J."/>
            <person name="Dreyer I."/>
            <person name="Elias M."/>
            <person name="Engstrom E.M."/>
            <person name="Estelle M."/>
            <person name="Feng L."/>
            <person name="Finet C."/>
            <person name="Floyd S.K."/>
            <person name="Frommer W.B."/>
            <person name="Fujita T."/>
            <person name="Gramzow L."/>
            <person name="Gutensohn M."/>
            <person name="Harholt J."/>
            <person name="Hattori M."/>
            <person name="Heyl A."/>
            <person name="Hirai T."/>
            <person name="Hiwatashi Y."/>
            <person name="Ishikawa M."/>
            <person name="Iwata M."/>
            <person name="Karol K.G."/>
            <person name="Koehler B."/>
            <person name="Kolukisaoglu U."/>
            <person name="Kubo M."/>
            <person name="Kurata T."/>
            <person name="Lalonde S."/>
            <person name="Li K."/>
            <person name="Li Y."/>
            <person name="Litt A."/>
            <person name="Lyons E."/>
            <person name="Manning G."/>
            <person name="Maruyama T."/>
            <person name="Michael T.P."/>
            <person name="Mikami K."/>
            <person name="Miyazaki S."/>
            <person name="Morinaga S."/>
            <person name="Murata T."/>
            <person name="Mueller-Roeber B."/>
            <person name="Nelson D.R."/>
            <person name="Obara M."/>
            <person name="Oguri Y."/>
            <person name="Olmstead R.G."/>
            <person name="Onodera N."/>
            <person name="Petersen B.L."/>
            <person name="Pils B."/>
            <person name="Prigge M."/>
            <person name="Rensing S.A."/>
            <person name="Riano-Pachon D.M."/>
            <person name="Roberts A.W."/>
            <person name="Sato Y."/>
            <person name="Scheller H.V."/>
            <person name="Schulz B."/>
            <person name="Schulz C."/>
            <person name="Shakirov E.V."/>
            <person name="Shibagaki N."/>
            <person name="Shinohara N."/>
            <person name="Shippen D.E."/>
            <person name="Soerensen I."/>
            <person name="Sotooka R."/>
            <person name="Sugimoto N."/>
            <person name="Sugita M."/>
            <person name="Sumikawa N."/>
            <person name="Tanurdzic M."/>
            <person name="Theissen G."/>
            <person name="Ulvskov P."/>
            <person name="Wakazuki S."/>
            <person name="Weng J.K."/>
            <person name="Willats W.W."/>
            <person name="Wipf D."/>
            <person name="Wolf P.G."/>
            <person name="Yang L."/>
            <person name="Zimmer A.D."/>
            <person name="Zhu Q."/>
            <person name="Mitros T."/>
            <person name="Hellsten U."/>
            <person name="Loque D."/>
            <person name="Otillar R."/>
            <person name="Salamov A."/>
            <person name="Schmutz J."/>
            <person name="Shapiro H."/>
            <person name="Lindquist E."/>
            <person name="Lucas S."/>
            <person name="Rokhsar D."/>
            <person name="Grigoriev I.V."/>
        </authorList>
    </citation>
    <scope>NUCLEOTIDE SEQUENCE [LARGE SCALE GENOMIC DNA]</scope>
</reference>
<dbReference type="GO" id="GO:0005737">
    <property type="term" value="C:cytoplasm"/>
    <property type="evidence" value="ECO:0007669"/>
    <property type="project" value="UniProtKB-SubCell"/>
</dbReference>
<evidence type="ECO:0000256" key="4">
    <source>
        <dbReference type="ARBA" id="ARBA00022438"/>
    </source>
</evidence>
<dbReference type="FunCoup" id="D8RRA9">
    <property type="interactions" value="617"/>
</dbReference>
<keyword evidence="6 8" id="KW-0645">Protease</keyword>
<sequence length="329" mass="37281">MDVPVDSIEASSRTALYPAIQPYATGHLEVSELHSIYWEESGNSDGQPVVFLHGGPGAGTSGGNRRFFDPEFYRIILFDQRGAGKSLPHACLDENTTWDLVKDIEKLRKHLAIDKWLVFGGSWGSTLALAYSESHPEQVAGIVLRGIFMLRKKEIDWFYQYGCSAIFPDAWEAYRDFIPEEERNDFVGAYHRRLNDDNINVQLAASKAWTNWELATSYLLPNEDSLKRGEDDRFSLAFARIENHYFVNKGFFPSDSFLLDNVDRIRHIPAVIVQGRYDVICPMMSAWDLHKAWPEANFKVISNAGHSANEKGTTAELVSACEFFKHSSC</sequence>
<feature type="active site" description="Nucleophile" evidence="9">
    <location>
        <position position="122"/>
    </location>
</feature>
<protein>
    <recommendedName>
        <fullName evidence="8 10">Proline iminopeptidase</fullName>
        <shortName evidence="8">PIP</shortName>
        <ecNumber evidence="8 10">3.4.11.5</ecNumber>
    </recommendedName>
    <alternativeName>
        <fullName evidence="8">Prolyl aminopeptidase</fullName>
    </alternativeName>
</protein>
<comment type="subcellular location">
    <subcellularLocation>
        <location evidence="2 8">Cytoplasm</location>
    </subcellularLocation>
</comment>
<evidence type="ECO:0000256" key="10">
    <source>
        <dbReference type="RuleBase" id="RU003421"/>
    </source>
</evidence>
<dbReference type="HOGENOM" id="CLU_043739_2_1_1"/>
<dbReference type="AlphaFoldDB" id="D8RRA9"/>
<dbReference type="Gene3D" id="3.40.50.1820">
    <property type="entry name" value="alpha/beta hydrolase"/>
    <property type="match status" value="1"/>
</dbReference>
<dbReference type="Pfam" id="PF00561">
    <property type="entry name" value="Abhydrolase_1"/>
    <property type="match status" value="1"/>
</dbReference>
<evidence type="ECO:0000313" key="12">
    <source>
        <dbReference type="EMBL" id="EFJ25367.1"/>
    </source>
</evidence>
<accession>D8RRA9</accession>
<evidence type="ECO:0000313" key="13">
    <source>
        <dbReference type="Proteomes" id="UP000001514"/>
    </source>
</evidence>
<dbReference type="InterPro" id="IPR000073">
    <property type="entry name" value="AB_hydrolase_1"/>
</dbReference>
<evidence type="ECO:0000256" key="9">
    <source>
        <dbReference type="PIRSR" id="PIRSR006431-1"/>
    </source>
</evidence>
<dbReference type="EC" id="3.4.11.5" evidence="8 10"/>
<keyword evidence="4 8" id="KW-0031">Aminopeptidase</keyword>
<organism evidence="13">
    <name type="scientific">Selaginella moellendorffii</name>
    <name type="common">Spikemoss</name>
    <dbReference type="NCBI Taxonomy" id="88036"/>
    <lineage>
        <taxon>Eukaryota</taxon>
        <taxon>Viridiplantae</taxon>
        <taxon>Streptophyta</taxon>
        <taxon>Embryophyta</taxon>
        <taxon>Tracheophyta</taxon>
        <taxon>Lycopodiopsida</taxon>
        <taxon>Selaginellales</taxon>
        <taxon>Selaginellaceae</taxon>
        <taxon>Selaginella</taxon>
    </lineage>
</organism>
<dbReference type="eggNOG" id="ENOG502QPPY">
    <property type="taxonomic scope" value="Eukaryota"/>
</dbReference>
<evidence type="ECO:0000256" key="5">
    <source>
        <dbReference type="ARBA" id="ARBA00022490"/>
    </source>
</evidence>
<evidence type="ECO:0000256" key="8">
    <source>
        <dbReference type="PIRNR" id="PIRNR006431"/>
    </source>
</evidence>
<dbReference type="InterPro" id="IPR005944">
    <property type="entry name" value="Pro_iminopeptidase"/>
</dbReference>
<name>D8RRA9_SELML</name>
<dbReference type="ESTHER" id="selml-d8rra9">
    <property type="family name" value="Proline_iminopeptidase"/>
</dbReference>
<dbReference type="KEGG" id="smo:SELMODRAFT_99428"/>
<dbReference type="InParanoid" id="D8RRA9"/>
<feature type="active site" description="Proton donor" evidence="9">
    <location>
        <position position="306"/>
    </location>
</feature>
<dbReference type="NCBIfam" id="TIGR01249">
    <property type="entry name" value="pro_imino_pep_1"/>
    <property type="match status" value="1"/>
</dbReference>
<dbReference type="GO" id="GO:0006508">
    <property type="term" value="P:proteolysis"/>
    <property type="evidence" value="ECO:0007669"/>
    <property type="project" value="UniProtKB-KW"/>
</dbReference>
<dbReference type="PIRSF" id="PIRSF006431">
    <property type="entry name" value="Pept_S33"/>
    <property type="match status" value="1"/>
</dbReference>
<dbReference type="OMA" id="ELRWFYQ"/>
<dbReference type="InterPro" id="IPR002410">
    <property type="entry name" value="Peptidase_S33"/>
</dbReference>